<dbReference type="PROSITE" id="PS51420">
    <property type="entry name" value="RHO"/>
    <property type="match status" value="1"/>
</dbReference>
<dbReference type="PANTHER" id="PTHR47981:SF1">
    <property type="entry name" value="RE17845P"/>
    <property type="match status" value="1"/>
</dbReference>
<keyword evidence="7" id="KW-0636">Prenylation</keyword>
<accession>D8LVL6</accession>
<dbReference type="GO" id="GO:0005770">
    <property type="term" value="C:late endosome"/>
    <property type="evidence" value="ECO:0007669"/>
    <property type="project" value="TreeGrafter"/>
</dbReference>
<dbReference type="FunCoup" id="D8LVL6">
    <property type="interactions" value="403"/>
</dbReference>
<keyword evidence="5" id="KW-0342">GTP-binding</keyword>
<keyword evidence="2" id="KW-0813">Transport</keyword>
<dbReference type="SMART" id="SM00176">
    <property type="entry name" value="RAN"/>
    <property type="match status" value="1"/>
</dbReference>
<dbReference type="GO" id="GO:0015031">
    <property type="term" value="P:protein transport"/>
    <property type="evidence" value="ECO:0007669"/>
    <property type="project" value="UniProtKB-KW"/>
</dbReference>
<evidence type="ECO:0000256" key="5">
    <source>
        <dbReference type="ARBA" id="ARBA00023134"/>
    </source>
</evidence>
<evidence type="ECO:0000256" key="8">
    <source>
        <dbReference type="ARBA" id="ARBA00067801"/>
    </source>
</evidence>
<dbReference type="InterPro" id="IPR027417">
    <property type="entry name" value="P-loop_NTPase"/>
</dbReference>
<dbReference type="FunFam" id="3.40.50.300:FF:000751">
    <property type="entry name" value="Rab family GTPase, putative"/>
    <property type="match status" value="1"/>
</dbReference>
<protein>
    <recommendedName>
        <fullName evidence="8">Ras-related protein Rab-7b</fullName>
    </recommendedName>
</protein>
<dbReference type="SMART" id="SM00173">
    <property type="entry name" value="RAS"/>
    <property type="match status" value="1"/>
</dbReference>
<dbReference type="GO" id="GO:0005525">
    <property type="term" value="F:GTP binding"/>
    <property type="evidence" value="ECO:0007669"/>
    <property type="project" value="UniProtKB-KW"/>
</dbReference>
<keyword evidence="4" id="KW-0653">Protein transport</keyword>
<dbReference type="OMA" id="FSHINSW"/>
<keyword evidence="6" id="KW-0449">Lipoprotein</keyword>
<dbReference type="PROSITE" id="PS51421">
    <property type="entry name" value="RAS"/>
    <property type="match status" value="1"/>
</dbReference>
<evidence type="ECO:0000256" key="7">
    <source>
        <dbReference type="ARBA" id="ARBA00023289"/>
    </source>
</evidence>
<dbReference type="GO" id="GO:0005764">
    <property type="term" value="C:lysosome"/>
    <property type="evidence" value="ECO:0007669"/>
    <property type="project" value="UniProtKB-ARBA"/>
</dbReference>
<dbReference type="AlphaFoldDB" id="D8LVL6"/>
<gene>
    <name evidence="9" type="ORF">GSBLH_T00000266001</name>
</gene>
<dbReference type="SMART" id="SM00175">
    <property type="entry name" value="RAB"/>
    <property type="match status" value="1"/>
</dbReference>
<evidence type="ECO:0000256" key="4">
    <source>
        <dbReference type="ARBA" id="ARBA00022927"/>
    </source>
</evidence>
<dbReference type="SUPFAM" id="SSF52540">
    <property type="entry name" value="P-loop containing nucleoside triphosphate hydrolases"/>
    <property type="match status" value="1"/>
</dbReference>
<evidence type="ECO:0000313" key="10">
    <source>
        <dbReference type="Proteomes" id="UP000008312"/>
    </source>
</evidence>
<dbReference type="NCBIfam" id="TIGR00231">
    <property type="entry name" value="small_GTP"/>
    <property type="match status" value="1"/>
</dbReference>
<dbReference type="GO" id="GO:0003924">
    <property type="term" value="F:GTPase activity"/>
    <property type="evidence" value="ECO:0007669"/>
    <property type="project" value="InterPro"/>
</dbReference>
<dbReference type="SMART" id="SM00174">
    <property type="entry name" value="RHO"/>
    <property type="match status" value="1"/>
</dbReference>
<dbReference type="OrthoDB" id="1436450at2759"/>
<dbReference type="GO" id="GO:0002682">
    <property type="term" value="P:regulation of immune system process"/>
    <property type="evidence" value="ECO:0007669"/>
    <property type="project" value="UniProtKB-ARBA"/>
</dbReference>
<dbReference type="EMBL" id="FN668638">
    <property type="protein sequence ID" value="CBK19855.2"/>
    <property type="molecule type" value="Genomic_DNA"/>
</dbReference>
<evidence type="ECO:0000256" key="1">
    <source>
        <dbReference type="ARBA" id="ARBA00006270"/>
    </source>
</evidence>
<dbReference type="GO" id="GO:0005829">
    <property type="term" value="C:cytosol"/>
    <property type="evidence" value="ECO:0007669"/>
    <property type="project" value="GOC"/>
</dbReference>
<evidence type="ECO:0000256" key="6">
    <source>
        <dbReference type="ARBA" id="ARBA00023288"/>
    </source>
</evidence>
<dbReference type="GeneID" id="24917581"/>
<dbReference type="GO" id="GO:0045335">
    <property type="term" value="C:phagocytic vesicle"/>
    <property type="evidence" value="ECO:0007669"/>
    <property type="project" value="TreeGrafter"/>
</dbReference>
<dbReference type="PROSITE" id="PS51419">
    <property type="entry name" value="RAB"/>
    <property type="match status" value="1"/>
</dbReference>
<dbReference type="Pfam" id="PF00071">
    <property type="entry name" value="Ras"/>
    <property type="match status" value="1"/>
</dbReference>
<name>D8LVL6_BLAHO</name>
<dbReference type="Proteomes" id="UP000008312">
    <property type="component" value="Unassembled WGS sequence"/>
</dbReference>
<dbReference type="InterPro" id="IPR005225">
    <property type="entry name" value="Small_GTP-bd"/>
</dbReference>
<proteinExistence type="inferred from homology"/>
<evidence type="ECO:0000313" key="9">
    <source>
        <dbReference type="EMBL" id="CBK19855.2"/>
    </source>
</evidence>
<dbReference type="PANTHER" id="PTHR47981">
    <property type="entry name" value="RAB FAMILY"/>
    <property type="match status" value="1"/>
</dbReference>
<organism evidence="9">
    <name type="scientific">Blastocystis hominis</name>
    <dbReference type="NCBI Taxonomy" id="12968"/>
    <lineage>
        <taxon>Eukaryota</taxon>
        <taxon>Sar</taxon>
        <taxon>Stramenopiles</taxon>
        <taxon>Bigyra</taxon>
        <taxon>Opalozoa</taxon>
        <taxon>Opalinata</taxon>
        <taxon>Blastocystidae</taxon>
        <taxon>Blastocystis</taxon>
    </lineage>
</organism>
<sequence length="208" mass="23566">MSASKRRSSLKLIILGDSSVGKTCIIQQFVFNKFSDKYKSTIGADFFPRDVMIDNTPYSVQIWDTAGQERYQSLGSSFYRGTDACILAFDLTNAKTFKNLEKWQDEFLVTAAPADPLNFPFVIVGNKVDVPESERMVTKEEVEEWARSRRVTTMHYFETSAKENINIEAAIFDVLRQAIAQKEGEEEYVPDVVDLDAVKPATTEKCNC</sequence>
<dbReference type="RefSeq" id="XP_012893903.1">
    <property type="nucleotide sequence ID" value="XM_013038449.1"/>
</dbReference>
<dbReference type="GO" id="GO:0042147">
    <property type="term" value="P:retrograde transport, endosome to Golgi"/>
    <property type="evidence" value="ECO:0007669"/>
    <property type="project" value="TreeGrafter"/>
</dbReference>
<dbReference type="InterPro" id="IPR001806">
    <property type="entry name" value="Small_GTPase"/>
</dbReference>
<evidence type="ECO:0000256" key="3">
    <source>
        <dbReference type="ARBA" id="ARBA00022741"/>
    </source>
</evidence>
<dbReference type="PRINTS" id="PR00449">
    <property type="entry name" value="RASTRNSFRMNG"/>
</dbReference>
<evidence type="ECO:0000256" key="2">
    <source>
        <dbReference type="ARBA" id="ARBA00022448"/>
    </source>
</evidence>
<keyword evidence="3" id="KW-0547">Nucleotide-binding</keyword>
<dbReference type="Gene3D" id="3.40.50.300">
    <property type="entry name" value="P-loop containing nucleotide triphosphate hydrolases"/>
    <property type="match status" value="1"/>
</dbReference>
<dbReference type="InParanoid" id="D8LVL6"/>
<reference evidence="9" key="1">
    <citation type="submission" date="2010-02" db="EMBL/GenBank/DDBJ databases">
        <title>Sequencing and annotation of the Blastocystis hominis genome.</title>
        <authorList>
            <person name="Wincker P."/>
        </authorList>
    </citation>
    <scope>NUCLEOTIDE SEQUENCE</scope>
    <source>
        <strain evidence="9">Singapore isolate B</strain>
    </source>
</reference>
<comment type="similarity">
    <text evidence="1">Belongs to the small GTPase superfamily. Rab family.</text>
</comment>
<keyword evidence="10" id="KW-1185">Reference proteome</keyword>